<evidence type="ECO:0000256" key="5">
    <source>
        <dbReference type="ARBA" id="ARBA00023136"/>
    </source>
</evidence>
<evidence type="ECO:0000256" key="2">
    <source>
        <dbReference type="ARBA" id="ARBA00022475"/>
    </source>
</evidence>
<dbReference type="EMBL" id="JAJEQE010000004">
    <property type="protein sequence ID" value="MCC2148091.1"/>
    <property type="molecule type" value="Genomic_DNA"/>
</dbReference>
<evidence type="ECO:0000256" key="3">
    <source>
        <dbReference type="ARBA" id="ARBA00022692"/>
    </source>
</evidence>
<feature type="transmembrane region" description="Helical" evidence="6">
    <location>
        <begin position="185"/>
        <end position="202"/>
    </location>
</feature>
<reference evidence="8 9" key="1">
    <citation type="submission" date="2021-10" db="EMBL/GenBank/DDBJ databases">
        <title>Anaerobic single-cell dispensing facilitates the cultivation of human gut bacteria.</title>
        <authorList>
            <person name="Afrizal A."/>
        </authorList>
    </citation>
    <scope>NUCLEOTIDE SEQUENCE [LARGE SCALE GENOMIC DNA]</scope>
    <source>
        <strain evidence="8 9">CLA-AA-H246</strain>
    </source>
</reference>
<feature type="transmembrane region" description="Helical" evidence="6">
    <location>
        <begin position="156"/>
        <end position="179"/>
    </location>
</feature>
<dbReference type="Proteomes" id="UP001299235">
    <property type="component" value="Unassembled WGS sequence"/>
</dbReference>
<accession>A0ABS8ESC4</accession>
<protein>
    <submittedName>
        <fullName evidence="8">ABC transporter permease</fullName>
    </submittedName>
</protein>
<dbReference type="PANTHER" id="PTHR30294">
    <property type="entry name" value="MEMBRANE COMPONENT OF ABC TRANSPORTER YHHJ-RELATED"/>
    <property type="match status" value="1"/>
</dbReference>
<evidence type="ECO:0000313" key="8">
    <source>
        <dbReference type="EMBL" id="MCC2148091.1"/>
    </source>
</evidence>
<dbReference type="InterPro" id="IPR051449">
    <property type="entry name" value="ABC-2_transporter_component"/>
</dbReference>
<keyword evidence="9" id="KW-1185">Reference proteome</keyword>
<dbReference type="Pfam" id="PF12698">
    <property type="entry name" value="ABC2_membrane_3"/>
    <property type="match status" value="1"/>
</dbReference>
<feature type="transmembrane region" description="Helical" evidence="6">
    <location>
        <begin position="12"/>
        <end position="33"/>
    </location>
</feature>
<keyword evidence="5 6" id="KW-0472">Membrane</keyword>
<feature type="domain" description="ABC-2 type transporter transmembrane" evidence="7">
    <location>
        <begin position="45"/>
        <end position="181"/>
    </location>
</feature>
<proteinExistence type="predicted"/>
<feature type="transmembrane region" description="Helical" evidence="6">
    <location>
        <begin position="209"/>
        <end position="228"/>
    </location>
</feature>
<comment type="caution">
    <text evidence="8">The sequence shown here is derived from an EMBL/GenBank/DDBJ whole genome shotgun (WGS) entry which is preliminary data.</text>
</comment>
<dbReference type="PANTHER" id="PTHR30294:SF29">
    <property type="entry name" value="MULTIDRUG ABC TRANSPORTER PERMEASE YBHS-RELATED"/>
    <property type="match status" value="1"/>
</dbReference>
<keyword evidence="2" id="KW-1003">Cell membrane</keyword>
<feature type="transmembrane region" description="Helical" evidence="6">
    <location>
        <begin position="45"/>
        <end position="65"/>
    </location>
</feature>
<evidence type="ECO:0000313" key="9">
    <source>
        <dbReference type="Proteomes" id="UP001299235"/>
    </source>
</evidence>
<dbReference type="InterPro" id="IPR013525">
    <property type="entry name" value="ABC2_TM"/>
</dbReference>
<evidence type="ECO:0000256" key="6">
    <source>
        <dbReference type="SAM" id="Phobius"/>
    </source>
</evidence>
<feature type="transmembrane region" description="Helical" evidence="6">
    <location>
        <begin position="127"/>
        <end position="149"/>
    </location>
</feature>
<feature type="transmembrane region" description="Helical" evidence="6">
    <location>
        <begin position="95"/>
        <end position="115"/>
    </location>
</feature>
<feature type="transmembrane region" description="Helical" evidence="6">
    <location>
        <begin position="263"/>
        <end position="281"/>
    </location>
</feature>
<sequence>MLCICKREIRSFFHSMIGWVFGAFLLLMVGIYFTAYNLNYGYPLFSYTLSSITFLFLIVSPILAMRTLAEERKQKTDQLLLTAPMTVWQIVFGKYLALIVTFLLPVVILCFYPLIMAQYGSIAFASTYVALLGFFLLGCTCLAVGLFFSSLTESQILAAVGTFAFLLVCYLMDGISGFFPETASASFFALVVIVLLIGLLIYHTTQNILLPLVIGVIGEGVLAVLYFVKQSMFEGIIQKILTLFNMSSHFSNFTNSILDLTGVVYYLSFIGIMLFLTVQSIQKRRWN</sequence>
<keyword evidence="3 6" id="KW-0812">Transmembrane</keyword>
<name>A0ABS8ESC4_9FIRM</name>
<evidence type="ECO:0000259" key="7">
    <source>
        <dbReference type="Pfam" id="PF12698"/>
    </source>
</evidence>
<evidence type="ECO:0000256" key="1">
    <source>
        <dbReference type="ARBA" id="ARBA00004651"/>
    </source>
</evidence>
<comment type="subcellular location">
    <subcellularLocation>
        <location evidence="1">Cell membrane</location>
        <topology evidence="1">Multi-pass membrane protein</topology>
    </subcellularLocation>
</comment>
<keyword evidence="4 6" id="KW-1133">Transmembrane helix</keyword>
<organism evidence="8 9">
    <name type="scientific">Hominisplanchenecus faecis</name>
    <dbReference type="NCBI Taxonomy" id="2885351"/>
    <lineage>
        <taxon>Bacteria</taxon>
        <taxon>Bacillati</taxon>
        <taxon>Bacillota</taxon>
        <taxon>Clostridia</taxon>
        <taxon>Lachnospirales</taxon>
        <taxon>Lachnospiraceae</taxon>
        <taxon>Hominisplanchenecus</taxon>
    </lineage>
</organism>
<evidence type="ECO:0000256" key="4">
    <source>
        <dbReference type="ARBA" id="ARBA00022989"/>
    </source>
</evidence>
<gene>
    <name evidence="8" type="ORF">LKD42_02310</name>
</gene>